<dbReference type="PANTHER" id="PTHR43381:SF4">
    <property type="entry name" value="EUKARYOTIC TRANSLATION INITIATION FACTOR 5B"/>
    <property type="match status" value="1"/>
</dbReference>
<dbReference type="InterPro" id="IPR036925">
    <property type="entry name" value="TIF_IF2_dom3_sf"/>
</dbReference>
<feature type="domain" description="Tr-type G" evidence="6">
    <location>
        <begin position="496"/>
        <end position="612"/>
    </location>
</feature>
<feature type="domain" description="Elongation factor Tu-type" evidence="8">
    <location>
        <begin position="860"/>
        <end position="962"/>
    </location>
</feature>
<dbReference type="GO" id="GO:0005525">
    <property type="term" value="F:GTP binding"/>
    <property type="evidence" value="ECO:0007669"/>
    <property type="project" value="UniProtKB-KW"/>
</dbReference>
<dbReference type="InterPro" id="IPR023115">
    <property type="entry name" value="TIF_IF2_dom3"/>
</dbReference>
<feature type="compositionally biased region" description="Basic and acidic residues" evidence="5">
    <location>
        <begin position="243"/>
        <end position="287"/>
    </location>
</feature>
<feature type="compositionally biased region" description="Basic residues" evidence="5">
    <location>
        <begin position="1"/>
        <end position="10"/>
    </location>
</feature>
<gene>
    <name evidence="9" type="ORF">AGERDE_LOCUS4060</name>
</gene>
<evidence type="ECO:0000256" key="1">
    <source>
        <dbReference type="ARBA" id="ARBA00013824"/>
    </source>
</evidence>
<feature type="compositionally biased region" description="Basic and acidic residues" evidence="5">
    <location>
        <begin position="421"/>
        <end position="440"/>
    </location>
</feature>
<dbReference type="OrthoDB" id="4928at2759"/>
<dbReference type="CDD" id="cd03703">
    <property type="entry name" value="aeIF5B_II"/>
    <property type="match status" value="1"/>
</dbReference>
<dbReference type="SUPFAM" id="SSF52156">
    <property type="entry name" value="Initiation factor IF2/eIF5b, domain 3"/>
    <property type="match status" value="1"/>
</dbReference>
<name>A0A9N9EZ28_9GLOM</name>
<reference evidence="9" key="1">
    <citation type="submission" date="2021-06" db="EMBL/GenBank/DDBJ databases">
        <authorList>
            <person name="Kallberg Y."/>
            <person name="Tangrot J."/>
            <person name="Rosling A."/>
        </authorList>
    </citation>
    <scope>NUCLEOTIDE SEQUENCE</scope>
    <source>
        <strain evidence="9">MT106</strain>
    </source>
</reference>
<evidence type="ECO:0000256" key="3">
    <source>
        <dbReference type="ARBA" id="ARBA00023134"/>
    </source>
</evidence>
<feature type="compositionally biased region" description="Low complexity" evidence="5">
    <location>
        <begin position="23"/>
        <end position="44"/>
    </location>
</feature>
<dbReference type="FunFam" id="2.40.30.10:FF:000013">
    <property type="entry name" value="eukaryotic translation initiation factor 5B"/>
    <property type="match status" value="1"/>
</dbReference>
<evidence type="ECO:0000256" key="4">
    <source>
        <dbReference type="ARBA" id="ARBA00032478"/>
    </source>
</evidence>
<dbReference type="Gene3D" id="2.40.30.10">
    <property type="entry name" value="Translation factors"/>
    <property type="match status" value="2"/>
</dbReference>
<dbReference type="AlphaFoldDB" id="A0A9N9EZ28"/>
<comment type="caution">
    <text evidence="9">The sequence shown here is derived from an EMBL/GenBank/DDBJ whole genome shotgun (WGS) entry which is preliminary data.</text>
</comment>
<evidence type="ECO:0000259" key="8">
    <source>
        <dbReference type="Pfam" id="PF14578"/>
    </source>
</evidence>
<keyword evidence="2" id="KW-0547">Nucleotide-binding</keyword>
<dbReference type="Gene3D" id="3.40.50.300">
    <property type="entry name" value="P-loop containing nucleotide triphosphate hydrolases"/>
    <property type="match status" value="2"/>
</dbReference>
<feature type="compositionally biased region" description="Acidic residues" evidence="5">
    <location>
        <begin position="385"/>
        <end position="412"/>
    </location>
</feature>
<feature type="compositionally biased region" description="Basic and acidic residues" evidence="5">
    <location>
        <begin position="294"/>
        <end position="332"/>
    </location>
</feature>
<dbReference type="SUPFAM" id="SSF50447">
    <property type="entry name" value="Translation proteins"/>
    <property type="match status" value="1"/>
</dbReference>
<accession>A0A9N9EZ28</accession>
<dbReference type="Proteomes" id="UP000789831">
    <property type="component" value="Unassembled WGS sequence"/>
</dbReference>
<keyword evidence="3" id="KW-0342">GTP-binding</keyword>
<feature type="compositionally biased region" description="Low complexity" evidence="5">
    <location>
        <begin position="355"/>
        <end position="373"/>
    </location>
</feature>
<dbReference type="Pfam" id="PF14578">
    <property type="entry name" value="GTP_EFTU_D4"/>
    <property type="match status" value="1"/>
</dbReference>
<dbReference type="InterPro" id="IPR009000">
    <property type="entry name" value="Transl_B-barrel_sf"/>
</dbReference>
<evidence type="ECO:0000256" key="2">
    <source>
        <dbReference type="ARBA" id="ARBA00022741"/>
    </source>
</evidence>
<feature type="domain" description="Translation initiation factor IF- 2" evidence="7">
    <location>
        <begin position="726"/>
        <end position="838"/>
    </location>
</feature>
<organism evidence="9 10">
    <name type="scientific">Ambispora gerdemannii</name>
    <dbReference type="NCBI Taxonomy" id="144530"/>
    <lineage>
        <taxon>Eukaryota</taxon>
        <taxon>Fungi</taxon>
        <taxon>Fungi incertae sedis</taxon>
        <taxon>Mucoromycota</taxon>
        <taxon>Glomeromycotina</taxon>
        <taxon>Glomeromycetes</taxon>
        <taxon>Archaeosporales</taxon>
        <taxon>Ambisporaceae</taxon>
        <taxon>Ambispora</taxon>
    </lineage>
</organism>
<feature type="region of interest" description="Disordered" evidence="5">
    <location>
        <begin position="1"/>
        <end position="128"/>
    </location>
</feature>
<dbReference type="SUPFAM" id="SSF52540">
    <property type="entry name" value="P-loop containing nucleoside triphosphate hydrolases"/>
    <property type="match status" value="1"/>
</dbReference>
<feature type="region of interest" description="Disordered" evidence="5">
    <location>
        <begin position="218"/>
        <end position="440"/>
    </location>
</feature>
<dbReference type="Pfam" id="PF00009">
    <property type="entry name" value="GTP_EFTU"/>
    <property type="match status" value="1"/>
</dbReference>
<proteinExistence type="predicted"/>
<feature type="compositionally biased region" description="Basic and acidic residues" evidence="5">
    <location>
        <begin position="97"/>
        <end position="119"/>
    </location>
</feature>
<dbReference type="GO" id="GO:0005739">
    <property type="term" value="C:mitochondrion"/>
    <property type="evidence" value="ECO:0007669"/>
    <property type="project" value="TreeGrafter"/>
</dbReference>
<feature type="compositionally biased region" description="Acidic residues" evidence="5">
    <location>
        <begin position="58"/>
        <end position="74"/>
    </location>
</feature>
<evidence type="ECO:0000259" key="7">
    <source>
        <dbReference type="Pfam" id="PF11987"/>
    </source>
</evidence>
<dbReference type="InterPro" id="IPR015760">
    <property type="entry name" value="TIF_IF2"/>
</dbReference>
<dbReference type="GO" id="GO:0003924">
    <property type="term" value="F:GTPase activity"/>
    <property type="evidence" value="ECO:0007669"/>
    <property type="project" value="InterPro"/>
</dbReference>
<evidence type="ECO:0000259" key="6">
    <source>
        <dbReference type="Pfam" id="PF00009"/>
    </source>
</evidence>
<dbReference type="Pfam" id="PF11987">
    <property type="entry name" value="IF-2"/>
    <property type="match status" value="1"/>
</dbReference>
<evidence type="ECO:0000313" key="9">
    <source>
        <dbReference type="EMBL" id="CAG8497206.1"/>
    </source>
</evidence>
<dbReference type="CDD" id="cd01887">
    <property type="entry name" value="IF2_eIF5B"/>
    <property type="match status" value="1"/>
</dbReference>
<dbReference type="Gene3D" id="3.40.50.10050">
    <property type="entry name" value="Translation initiation factor IF- 2, domain 3"/>
    <property type="match status" value="1"/>
</dbReference>
<feature type="compositionally biased region" description="Basic and acidic residues" evidence="5">
    <location>
        <begin position="374"/>
        <end position="383"/>
    </location>
</feature>
<evidence type="ECO:0000313" key="10">
    <source>
        <dbReference type="Proteomes" id="UP000789831"/>
    </source>
</evidence>
<dbReference type="EMBL" id="CAJVPL010000438">
    <property type="protein sequence ID" value="CAG8497206.1"/>
    <property type="molecule type" value="Genomic_DNA"/>
</dbReference>
<dbReference type="GO" id="GO:0003743">
    <property type="term" value="F:translation initiation factor activity"/>
    <property type="evidence" value="ECO:0007669"/>
    <property type="project" value="TreeGrafter"/>
</dbReference>
<protein>
    <recommendedName>
        <fullName evidence="1">Eukaryotic translation initiation factor 5B</fullName>
    </recommendedName>
    <alternativeName>
        <fullName evidence="4">Translation initiation factor IF-2</fullName>
    </alternativeName>
</protein>
<sequence>MAKKDKKVKKKAQDDHWKEEPAETSTPPTNPEPTNSSAASSSIITPKYDGSQDIPPVIEDDEFGEPDDWADEFAADTKKDKKKGKETDNNDIAKSVAVEKSKDTAAKEKDNKQVDEEKKPKKKAPNVAALRAVLEAQRAAEEEARRQEEEEKKRIEGNNIKSGSSLFIELQSKIIFAKKEQLKKEGKLLTKAQKTKQQQAQLRMQQMIESGLKVEGLAEKTDTKPKKVVYNNKKKKGSATTKQAEDEQKKEEGKHDVVEIPEKHDVVEISEKHEEPAIASKESWEDKETSEEEIEKKIPKKAKESSVKESWEESEDDTKPNLKDESEEDTKTLKVNGPKAPAPKVTPKKAEALNTKKTTPTATTTTKSTPTKQESTKAEKNTVETESESEESESERTDEDSEDESEDSEDLTETQKQALKRQQEAAERRKKRHEEALAARSKDNLRSPICCILGHVDTGKTKLLDKIRQTNVQEGEAGGITQQIGRETRIQAPWPFAILVVDIMHGLEPQTLESLRLLRDRKAPFIIDRIYNWKPIPDNAFQDSLSEQSINVKREFENRVKETIIAFAEQGLNACLYYENKNYAKNVSLVPTSAITGEGIPDMLMLLVNLTQTRMSDQLMYLSELECTVLEVKVIEGLGTTIDVILSNGVLNEGDRIVLCGLNGPISTTVRALLTPQPLRELRVKSAYVHHKTVKAALGVKISAQDLEKAIAGSRLMVVGPDDDEDEVKNEVMADLKSLFSAIDKSGKGVCVQASTLGSLEALLEFLKTSKIPVSGINIGPVHKKDIMRAATMLEKAKELAVILCFDVKVDKEAQELAEEMGIKIFQADIIYHLFDQFTAYNKDIMEQKRKDQAPQAIFPCVLKIIPGAIFNKRDPIIIGVDVVDGVLRTGTPICVVKTDPATNARETIGLGKVASIEQNHKAVEVVKKGQVGGGVAIKLECPVYESPKMIGRHFVETDELYSKFDLVQSNSDFYCRYRDNRSMSVKRASEMIYQKKIGI</sequence>
<dbReference type="PANTHER" id="PTHR43381">
    <property type="entry name" value="TRANSLATION INITIATION FACTOR IF-2-RELATED"/>
    <property type="match status" value="1"/>
</dbReference>
<keyword evidence="10" id="KW-1185">Reference proteome</keyword>
<feature type="compositionally biased region" description="Basic and acidic residues" evidence="5">
    <location>
        <begin position="75"/>
        <end position="88"/>
    </location>
</feature>
<evidence type="ECO:0000256" key="5">
    <source>
        <dbReference type="SAM" id="MobiDB-lite"/>
    </source>
</evidence>
<feature type="compositionally biased region" description="Basic and acidic residues" evidence="5">
    <location>
        <begin position="11"/>
        <end position="21"/>
    </location>
</feature>
<dbReference type="FunFam" id="3.40.50.10050:FF:000002">
    <property type="entry name" value="Eukaryotic translation initiation factor 5B"/>
    <property type="match status" value="1"/>
</dbReference>
<dbReference type="InterPro" id="IPR029459">
    <property type="entry name" value="EFTU-type"/>
</dbReference>
<dbReference type="InterPro" id="IPR000795">
    <property type="entry name" value="T_Tr_GTP-bd_dom"/>
</dbReference>
<dbReference type="InterPro" id="IPR027417">
    <property type="entry name" value="P-loop_NTPase"/>
</dbReference>